<sequence length="358" mass="39024">MVATEGNKLRVGVVGAGSISGLHLEAYRQCPDAEIAAICDQNKERAEAAASKYGAERAYADYRELLRDPSIDAVSICTWNDSHAEISIAALEAGKHVLCEKPMCRTVEDAERVQEAVRRSGKVLQVGFVRRYAGSVDVLKRFIDAGELGEIYYAKASCLRRLGNPGGWFSDASRSGGGPLIDLGVHIIDLCWYLMGRPKLVSVTGNTYRKLGNRAHIQNLSFYKAADYDASRNDVEDAANAVIRFENGASLMVDVSFTLHAAKDELYIKLFGDKGGAEVEPALVILSEKHDTIVNATPQIDHASFDANEAFGREIAHFVNSCLGRCETLSPVEDGLEVTRMLSAVYESAGLGKEIRFN</sequence>
<dbReference type="InterPro" id="IPR055170">
    <property type="entry name" value="GFO_IDH_MocA-like_dom"/>
</dbReference>
<protein>
    <submittedName>
        <fullName evidence="3">Gfo/Idh/MocA family oxidoreductase</fullName>
    </submittedName>
</protein>
<dbReference type="InterPro" id="IPR036291">
    <property type="entry name" value="NAD(P)-bd_dom_sf"/>
</dbReference>
<evidence type="ECO:0000259" key="2">
    <source>
        <dbReference type="Pfam" id="PF22725"/>
    </source>
</evidence>
<reference evidence="3 4" key="1">
    <citation type="submission" date="2020-01" db="EMBL/GenBank/DDBJ databases">
        <title>Paenibacillus soybeanensis sp. nov. isolated from the nodules of soybean (Glycine max(L.) Merr).</title>
        <authorList>
            <person name="Wang H."/>
        </authorList>
    </citation>
    <scope>NUCLEOTIDE SEQUENCE [LARGE SCALE GENOMIC DNA]</scope>
    <source>
        <strain evidence="3 4">T1</strain>
    </source>
</reference>
<dbReference type="Pfam" id="PF22725">
    <property type="entry name" value="GFO_IDH_MocA_C3"/>
    <property type="match status" value="1"/>
</dbReference>
<dbReference type="RefSeq" id="WP_161742855.1">
    <property type="nucleotide sequence ID" value="NZ_JAAAMV010000004.1"/>
</dbReference>
<dbReference type="InterPro" id="IPR000683">
    <property type="entry name" value="Gfo/Idh/MocA-like_OxRdtase_N"/>
</dbReference>
<dbReference type="SUPFAM" id="SSF55347">
    <property type="entry name" value="Glyceraldehyde-3-phosphate dehydrogenase-like, C-terminal domain"/>
    <property type="match status" value="1"/>
</dbReference>
<dbReference type="EMBL" id="JAAAMV010000004">
    <property type="protein sequence ID" value="NBD24050.1"/>
    <property type="molecule type" value="Genomic_DNA"/>
</dbReference>
<feature type="domain" description="GFO/IDH/MocA-like oxidoreductase" evidence="2">
    <location>
        <begin position="139"/>
        <end position="277"/>
    </location>
</feature>
<evidence type="ECO:0000259" key="1">
    <source>
        <dbReference type="Pfam" id="PF01408"/>
    </source>
</evidence>
<dbReference type="Gene3D" id="3.40.50.720">
    <property type="entry name" value="NAD(P)-binding Rossmann-like Domain"/>
    <property type="match status" value="1"/>
</dbReference>
<dbReference type="Proteomes" id="UP000665561">
    <property type="component" value="Unassembled WGS sequence"/>
</dbReference>
<dbReference type="PANTHER" id="PTHR43249">
    <property type="entry name" value="UDP-N-ACETYL-2-AMINO-2-DEOXY-D-GLUCURONATE OXIDASE"/>
    <property type="match status" value="1"/>
</dbReference>
<evidence type="ECO:0000313" key="3">
    <source>
        <dbReference type="EMBL" id="NBD24050.1"/>
    </source>
</evidence>
<feature type="domain" description="Gfo/Idh/MocA-like oxidoreductase N-terminal" evidence="1">
    <location>
        <begin position="9"/>
        <end position="128"/>
    </location>
</feature>
<organism evidence="3 4">
    <name type="scientific">Paenibacillus glycinis</name>
    <dbReference type="NCBI Taxonomy" id="2697035"/>
    <lineage>
        <taxon>Bacteria</taxon>
        <taxon>Bacillati</taxon>
        <taxon>Bacillota</taxon>
        <taxon>Bacilli</taxon>
        <taxon>Bacillales</taxon>
        <taxon>Paenibacillaceae</taxon>
        <taxon>Paenibacillus</taxon>
    </lineage>
</organism>
<accession>A0ABW9XN61</accession>
<dbReference type="PANTHER" id="PTHR43249:SF1">
    <property type="entry name" value="D-GLUCOSIDE 3-DEHYDROGENASE"/>
    <property type="match status" value="1"/>
</dbReference>
<keyword evidence="4" id="KW-1185">Reference proteome</keyword>
<dbReference type="SUPFAM" id="SSF51735">
    <property type="entry name" value="NAD(P)-binding Rossmann-fold domains"/>
    <property type="match status" value="1"/>
</dbReference>
<name>A0ABW9XN61_9BACL</name>
<dbReference type="InterPro" id="IPR052515">
    <property type="entry name" value="Gfo/Idh/MocA_Oxidoreductase"/>
</dbReference>
<dbReference type="Pfam" id="PF01408">
    <property type="entry name" value="GFO_IDH_MocA"/>
    <property type="match status" value="1"/>
</dbReference>
<proteinExistence type="predicted"/>
<evidence type="ECO:0000313" key="4">
    <source>
        <dbReference type="Proteomes" id="UP000665561"/>
    </source>
</evidence>
<gene>
    <name evidence="3" type="ORF">GT019_09210</name>
</gene>
<dbReference type="Gene3D" id="3.30.360.10">
    <property type="entry name" value="Dihydrodipicolinate Reductase, domain 2"/>
    <property type="match status" value="1"/>
</dbReference>
<comment type="caution">
    <text evidence="3">The sequence shown here is derived from an EMBL/GenBank/DDBJ whole genome shotgun (WGS) entry which is preliminary data.</text>
</comment>